<proteinExistence type="predicted"/>
<feature type="transmembrane region" description="Helical" evidence="1">
    <location>
        <begin position="48"/>
        <end position="66"/>
    </location>
</feature>
<keyword evidence="3" id="KW-1185">Reference proteome</keyword>
<name>A0ABN7K8S7_9BACT</name>
<evidence type="ECO:0000313" key="2">
    <source>
        <dbReference type="EMBL" id="CAD7288928.1"/>
    </source>
</evidence>
<keyword evidence="1" id="KW-0472">Membrane</keyword>
<gene>
    <name evidence="2" type="ORF">LMG7974_01239</name>
</gene>
<keyword evidence="1" id="KW-0812">Transmembrane</keyword>
<comment type="caution">
    <text evidence="2">The sequence shown here is derived from an EMBL/GenBank/DDBJ whole genome shotgun (WGS) entry which is preliminary data.</text>
</comment>
<reference evidence="2 3" key="1">
    <citation type="submission" date="2020-11" db="EMBL/GenBank/DDBJ databases">
        <authorList>
            <person name="Peeters C."/>
        </authorList>
    </citation>
    <scope>NUCLEOTIDE SEQUENCE [LARGE SCALE GENOMIC DNA]</scope>
    <source>
        <strain evidence="2 3">LMG 7974</strain>
    </source>
</reference>
<evidence type="ECO:0000256" key="1">
    <source>
        <dbReference type="SAM" id="Phobius"/>
    </source>
</evidence>
<dbReference type="EMBL" id="CAJHOF010000010">
    <property type="protein sequence ID" value="CAD7288928.1"/>
    <property type="molecule type" value="Genomic_DNA"/>
</dbReference>
<feature type="transmembrane region" description="Helical" evidence="1">
    <location>
        <begin position="21"/>
        <end position="42"/>
    </location>
</feature>
<dbReference type="RefSeq" id="WP_229933029.1">
    <property type="nucleotide sequence ID" value="NZ_CAJHOF010000010.1"/>
</dbReference>
<evidence type="ECO:0000313" key="3">
    <source>
        <dbReference type="Proteomes" id="UP000789803"/>
    </source>
</evidence>
<sequence>MDYNKEDKGFVCFMYRLSNNRIVYVAFAFAVAVLALVLNTFFYCDSNSFILVMASFFMITLAPIFITVNPKKFILKLLGLLSALACFLVLLHNLNKLNSVTQSNIFGIYFYICLVLAGLCLLMLLSWFVYNARSSEVNKI</sequence>
<organism evidence="2 3">
    <name type="scientific">Campylobacter majalis</name>
    <dbReference type="NCBI Taxonomy" id="2790656"/>
    <lineage>
        <taxon>Bacteria</taxon>
        <taxon>Pseudomonadati</taxon>
        <taxon>Campylobacterota</taxon>
        <taxon>Epsilonproteobacteria</taxon>
        <taxon>Campylobacterales</taxon>
        <taxon>Campylobacteraceae</taxon>
        <taxon>Campylobacter</taxon>
    </lineage>
</organism>
<keyword evidence="1" id="KW-1133">Transmembrane helix</keyword>
<protein>
    <submittedName>
        <fullName evidence="2">Uncharacterized protein</fullName>
    </submittedName>
</protein>
<accession>A0ABN7K8S7</accession>
<dbReference type="Proteomes" id="UP000789803">
    <property type="component" value="Unassembled WGS sequence"/>
</dbReference>
<feature type="transmembrane region" description="Helical" evidence="1">
    <location>
        <begin position="106"/>
        <end position="130"/>
    </location>
</feature>
<feature type="transmembrane region" description="Helical" evidence="1">
    <location>
        <begin position="73"/>
        <end position="94"/>
    </location>
</feature>